<dbReference type="EMBL" id="BQMJ01000059">
    <property type="protein sequence ID" value="GJQ14729.1"/>
    <property type="molecule type" value="Genomic_DNA"/>
</dbReference>
<dbReference type="SMART" id="SM00855">
    <property type="entry name" value="PGAM"/>
    <property type="match status" value="1"/>
</dbReference>
<gene>
    <name evidence="3" type="ORF">GpartN1_g6520.t1</name>
</gene>
<reference evidence="3" key="2">
    <citation type="submission" date="2022-01" db="EMBL/GenBank/DDBJ databases">
        <authorList>
            <person name="Hirooka S."/>
            <person name="Miyagishima S.Y."/>
        </authorList>
    </citation>
    <scope>NUCLEOTIDE SEQUENCE</scope>
    <source>
        <strain evidence="3">NBRC 102759</strain>
    </source>
</reference>
<name>A0A9C7Q1R4_9RHOD</name>
<dbReference type="OrthoDB" id="414418at2759"/>
<feature type="active site" description="Tele-phosphohistidine intermediate" evidence="1">
    <location>
        <position position="11"/>
    </location>
</feature>
<evidence type="ECO:0000313" key="3">
    <source>
        <dbReference type="EMBL" id="GJQ14729.1"/>
    </source>
</evidence>
<dbReference type="Gene3D" id="3.40.50.1240">
    <property type="entry name" value="Phosphoglycerate mutase-like"/>
    <property type="match status" value="1"/>
</dbReference>
<dbReference type="Pfam" id="PF00300">
    <property type="entry name" value="His_Phos_1"/>
    <property type="match status" value="1"/>
</dbReference>
<evidence type="ECO:0000313" key="4">
    <source>
        <dbReference type="Proteomes" id="UP001061958"/>
    </source>
</evidence>
<keyword evidence="4" id="KW-1185">Reference proteome</keyword>
<feature type="active site" description="Proton donor/acceptor" evidence="1">
    <location>
        <position position="92"/>
    </location>
</feature>
<dbReference type="CDD" id="cd07067">
    <property type="entry name" value="HP_PGM_like"/>
    <property type="match status" value="1"/>
</dbReference>
<evidence type="ECO:0008006" key="5">
    <source>
        <dbReference type="Google" id="ProtNLM"/>
    </source>
</evidence>
<evidence type="ECO:0000256" key="1">
    <source>
        <dbReference type="PIRSR" id="PIRSR613078-1"/>
    </source>
</evidence>
<reference evidence="3" key="1">
    <citation type="journal article" date="2022" name="Proc. Natl. Acad. Sci. U.S.A.">
        <title>Life cycle and functional genomics of the unicellular red alga Galdieria for elucidating algal and plant evolution and industrial use.</title>
        <authorList>
            <person name="Hirooka S."/>
            <person name="Itabashi T."/>
            <person name="Ichinose T.M."/>
            <person name="Onuma R."/>
            <person name="Fujiwara T."/>
            <person name="Yamashita S."/>
            <person name="Jong L.W."/>
            <person name="Tomita R."/>
            <person name="Iwane A.H."/>
            <person name="Miyagishima S.Y."/>
        </authorList>
    </citation>
    <scope>NUCLEOTIDE SEQUENCE</scope>
    <source>
        <strain evidence="3">NBRC 102759</strain>
    </source>
</reference>
<protein>
    <recommendedName>
        <fullName evidence="5">Phosphoglycerate mutase</fullName>
    </recommendedName>
</protein>
<feature type="binding site" evidence="2">
    <location>
        <position position="64"/>
    </location>
    <ligand>
        <name>substrate</name>
    </ligand>
</feature>
<comment type="caution">
    <text evidence="3">The sequence shown here is derived from an EMBL/GenBank/DDBJ whole genome shotgun (WGS) entry which is preliminary data.</text>
</comment>
<dbReference type="InterPro" id="IPR029033">
    <property type="entry name" value="His_PPase_superfam"/>
</dbReference>
<dbReference type="SUPFAM" id="SSF53254">
    <property type="entry name" value="Phosphoglycerate mutase-like"/>
    <property type="match status" value="1"/>
</dbReference>
<organism evidence="3 4">
    <name type="scientific">Galdieria partita</name>
    <dbReference type="NCBI Taxonomy" id="83374"/>
    <lineage>
        <taxon>Eukaryota</taxon>
        <taxon>Rhodophyta</taxon>
        <taxon>Bangiophyceae</taxon>
        <taxon>Galdieriales</taxon>
        <taxon>Galdieriaceae</taxon>
        <taxon>Galdieria</taxon>
    </lineage>
</organism>
<accession>A0A9C7Q1R4</accession>
<sequence length="218" mass="25448">MKGRKLWLVRHGERMDHVDEFWKKKAKNPYDPPLTERGRKQARELAGELSKEKIDVIISSPFLRCVQTAVIIAEKCRLQVKIEPGATEWLNEDWFGPTIPEWKSAEELREQFPAIDATYQPISTPRHPETRFSLKERAKKTMLSLTQERYPLQNILIVTHGASVEALALGLYPTRPVDWVTYCCLTELIEQDDRQWIPTRVCDTAFLSEPEHYLPTYR</sequence>
<evidence type="ECO:0000256" key="2">
    <source>
        <dbReference type="PIRSR" id="PIRSR613078-2"/>
    </source>
</evidence>
<dbReference type="PANTHER" id="PTHR16469:SF27">
    <property type="entry name" value="UBIQUITIN-ASSOCIATED AND SH3 DOMAIN-CONTAINING BA-RELATED"/>
    <property type="match status" value="1"/>
</dbReference>
<dbReference type="Proteomes" id="UP001061958">
    <property type="component" value="Unassembled WGS sequence"/>
</dbReference>
<proteinExistence type="predicted"/>
<dbReference type="InterPro" id="IPR051710">
    <property type="entry name" value="Phosphatase_SH3-domain"/>
</dbReference>
<dbReference type="AlphaFoldDB" id="A0A9C7Q1R4"/>
<dbReference type="PANTHER" id="PTHR16469">
    <property type="entry name" value="UBIQUITIN-ASSOCIATED AND SH3 DOMAIN-CONTAINING BA-RELATED"/>
    <property type="match status" value="1"/>
</dbReference>
<dbReference type="InterPro" id="IPR013078">
    <property type="entry name" value="His_Pase_superF_clade-1"/>
</dbReference>